<dbReference type="Proteomes" id="UP000054337">
    <property type="component" value="Unassembled WGS sequence"/>
</dbReference>
<keyword evidence="2" id="KW-1185">Reference proteome</keyword>
<evidence type="ECO:0000313" key="2">
    <source>
        <dbReference type="Proteomes" id="UP000054337"/>
    </source>
</evidence>
<protein>
    <submittedName>
        <fullName evidence="1">Uncharacterized protein</fullName>
    </submittedName>
</protein>
<sequence length="93" mass="10940">QPGILKLSEYYHGGADFWSPRRVQEARSLYEQKQRDREKSQHQKSIDMKVLEETKLPKARELDVRRHALGTVLRAKQKADEADERAARQVARR</sequence>
<dbReference type="EMBL" id="KI968914">
    <property type="protein sequence ID" value="EUN20665.1"/>
    <property type="molecule type" value="Genomic_DNA"/>
</dbReference>
<proteinExistence type="predicted"/>
<feature type="non-terminal residue" evidence="1">
    <location>
        <position position="1"/>
    </location>
</feature>
<gene>
    <name evidence="1" type="ORF">COCVIDRAFT_46830</name>
</gene>
<evidence type="ECO:0000313" key="1">
    <source>
        <dbReference type="EMBL" id="EUN20665.1"/>
    </source>
</evidence>
<dbReference type="GeneID" id="26257547"/>
<accession>W7E3W5</accession>
<dbReference type="RefSeq" id="XP_014550239.1">
    <property type="nucleotide sequence ID" value="XM_014694753.1"/>
</dbReference>
<dbReference type="AlphaFoldDB" id="W7E3W5"/>
<reference evidence="1 2" key="1">
    <citation type="journal article" date="2013" name="PLoS Genet.">
        <title>Comparative genome structure, secondary metabolite, and effector coding capacity across Cochliobolus pathogens.</title>
        <authorList>
            <person name="Condon B.J."/>
            <person name="Leng Y."/>
            <person name="Wu D."/>
            <person name="Bushley K.E."/>
            <person name="Ohm R.A."/>
            <person name="Otillar R."/>
            <person name="Martin J."/>
            <person name="Schackwitz W."/>
            <person name="Grimwood J."/>
            <person name="MohdZainudin N."/>
            <person name="Xue C."/>
            <person name="Wang R."/>
            <person name="Manning V.A."/>
            <person name="Dhillon B."/>
            <person name="Tu Z.J."/>
            <person name="Steffenson B.J."/>
            <person name="Salamov A."/>
            <person name="Sun H."/>
            <person name="Lowry S."/>
            <person name="LaButti K."/>
            <person name="Han J."/>
            <person name="Copeland A."/>
            <person name="Lindquist E."/>
            <person name="Barry K."/>
            <person name="Schmutz J."/>
            <person name="Baker S.E."/>
            <person name="Ciuffetti L.M."/>
            <person name="Grigoriev I.V."/>
            <person name="Zhong S."/>
            <person name="Turgeon B.G."/>
        </authorList>
    </citation>
    <scope>NUCLEOTIDE SEQUENCE [LARGE SCALE GENOMIC DNA]</scope>
    <source>
        <strain evidence="1 2">FI3</strain>
    </source>
</reference>
<feature type="non-terminal residue" evidence="1">
    <location>
        <position position="93"/>
    </location>
</feature>
<name>W7E3W5_BIPV3</name>
<dbReference type="HOGENOM" id="CLU_2405268_0_0_1"/>
<organism evidence="1 2">
    <name type="scientific">Bipolaris victoriae (strain FI3)</name>
    <name type="common">Victoria blight of oats agent</name>
    <name type="synonym">Cochliobolus victoriae</name>
    <dbReference type="NCBI Taxonomy" id="930091"/>
    <lineage>
        <taxon>Eukaryota</taxon>
        <taxon>Fungi</taxon>
        <taxon>Dikarya</taxon>
        <taxon>Ascomycota</taxon>
        <taxon>Pezizomycotina</taxon>
        <taxon>Dothideomycetes</taxon>
        <taxon>Pleosporomycetidae</taxon>
        <taxon>Pleosporales</taxon>
        <taxon>Pleosporineae</taxon>
        <taxon>Pleosporaceae</taxon>
        <taxon>Bipolaris</taxon>
    </lineage>
</organism>